<name>A0A2K1XCK8_POPTR</name>
<evidence type="ECO:0000313" key="2">
    <source>
        <dbReference type="Proteomes" id="UP000006729"/>
    </source>
</evidence>
<dbReference type="InParanoid" id="A0A2K1XCK8"/>
<dbReference type="AlphaFoldDB" id="A0A2K1XCK8"/>
<reference evidence="1 2" key="1">
    <citation type="journal article" date="2006" name="Science">
        <title>The genome of black cottonwood, Populus trichocarpa (Torr. &amp; Gray).</title>
        <authorList>
            <person name="Tuskan G.A."/>
            <person name="Difazio S."/>
            <person name="Jansson S."/>
            <person name="Bohlmann J."/>
            <person name="Grigoriev I."/>
            <person name="Hellsten U."/>
            <person name="Putnam N."/>
            <person name="Ralph S."/>
            <person name="Rombauts S."/>
            <person name="Salamov A."/>
            <person name="Schein J."/>
            <person name="Sterck L."/>
            <person name="Aerts A."/>
            <person name="Bhalerao R.R."/>
            <person name="Bhalerao R.P."/>
            <person name="Blaudez D."/>
            <person name="Boerjan W."/>
            <person name="Brun A."/>
            <person name="Brunner A."/>
            <person name="Busov V."/>
            <person name="Campbell M."/>
            <person name="Carlson J."/>
            <person name="Chalot M."/>
            <person name="Chapman J."/>
            <person name="Chen G.L."/>
            <person name="Cooper D."/>
            <person name="Coutinho P.M."/>
            <person name="Couturier J."/>
            <person name="Covert S."/>
            <person name="Cronk Q."/>
            <person name="Cunningham R."/>
            <person name="Davis J."/>
            <person name="Degroeve S."/>
            <person name="Dejardin A."/>
            <person name="Depamphilis C."/>
            <person name="Detter J."/>
            <person name="Dirks B."/>
            <person name="Dubchak I."/>
            <person name="Duplessis S."/>
            <person name="Ehlting J."/>
            <person name="Ellis B."/>
            <person name="Gendler K."/>
            <person name="Goodstein D."/>
            <person name="Gribskov M."/>
            <person name="Grimwood J."/>
            <person name="Groover A."/>
            <person name="Gunter L."/>
            <person name="Hamberger B."/>
            <person name="Heinze B."/>
            <person name="Helariutta Y."/>
            <person name="Henrissat B."/>
            <person name="Holligan D."/>
            <person name="Holt R."/>
            <person name="Huang W."/>
            <person name="Islam-Faridi N."/>
            <person name="Jones S."/>
            <person name="Jones-Rhoades M."/>
            <person name="Jorgensen R."/>
            <person name="Joshi C."/>
            <person name="Kangasjarvi J."/>
            <person name="Karlsson J."/>
            <person name="Kelleher C."/>
            <person name="Kirkpatrick R."/>
            <person name="Kirst M."/>
            <person name="Kohler A."/>
            <person name="Kalluri U."/>
            <person name="Larimer F."/>
            <person name="Leebens-Mack J."/>
            <person name="Leple J.C."/>
            <person name="Locascio P."/>
            <person name="Lou Y."/>
            <person name="Lucas S."/>
            <person name="Martin F."/>
            <person name="Montanini B."/>
            <person name="Napoli C."/>
            <person name="Nelson D.R."/>
            <person name="Nelson C."/>
            <person name="Nieminen K."/>
            <person name="Nilsson O."/>
            <person name="Pereda V."/>
            <person name="Peter G."/>
            <person name="Philippe R."/>
            <person name="Pilate G."/>
            <person name="Poliakov A."/>
            <person name="Razumovskaya J."/>
            <person name="Richardson P."/>
            <person name="Rinaldi C."/>
            <person name="Ritland K."/>
            <person name="Rouze P."/>
            <person name="Ryaboy D."/>
            <person name="Schmutz J."/>
            <person name="Schrader J."/>
            <person name="Segerman B."/>
            <person name="Shin H."/>
            <person name="Siddiqui A."/>
            <person name="Sterky F."/>
            <person name="Terry A."/>
            <person name="Tsai C.J."/>
            <person name="Uberbacher E."/>
            <person name="Unneberg P."/>
            <person name="Vahala J."/>
            <person name="Wall K."/>
            <person name="Wessler S."/>
            <person name="Yang G."/>
            <person name="Yin T."/>
            <person name="Douglas C."/>
            <person name="Marra M."/>
            <person name="Sandberg G."/>
            <person name="Van de Peer Y."/>
            <person name="Rokhsar D."/>
        </authorList>
    </citation>
    <scope>NUCLEOTIDE SEQUENCE [LARGE SCALE GENOMIC DNA]</scope>
    <source>
        <strain evidence="2">cv. Nisqually</strain>
    </source>
</reference>
<gene>
    <name evidence="1" type="ORF">POPTR_016G080100</name>
</gene>
<proteinExistence type="predicted"/>
<organism evidence="1 2">
    <name type="scientific">Populus trichocarpa</name>
    <name type="common">Western balsam poplar</name>
    <name type="synonym">Populus balsamifera subsp. trichocarpa</name>
    <dbReference type="NCBI Taxonomy" id="3694"/>
    <lineage>
        <taxon>Eukaryota</taxon>
        <taxon>Viridiplantae</taxon>
        <taxon>Streptophyta</taxon>
        <taxon>Embryophyta</taxon>
        <taxon>Tracheophyta</taxon>
        <taxon>Spermatophyta</taxon>
        <taxon>Magnoliopsida</taxon>
        <taxon>eudicotyledons</taxon>
        <taxon>Gunneridae</taxon>
        <taxon>Pentapetalae</taxon>
        <taxon>rosids</taxon>
        <taxon>fabids</taxon>
        <taxon>Malpighiales</taxon>
        <taxon>Salicaceae</taxon>
        <taxon>Saliceae</taxon>
        <taxon>Populus</taxon>
    </lineage>
</organism>
<evidence type="ECO:0000313" key="1">
    <source>
        <dbReference type="EMBL" id="PNS98490.1"/>
    </source>
</evidence>
<accession>A0A2K1XCK8</accession>
<dbReference type="Proteomes" id="UP000006729">
    <property type="component" value="Chromosome 16"/>
</dbReference>
<sequence length="76" mass="8896">MEIFQLRRSNLLPISHLHTHNLSRKGKLFLLHIFSLEMWWKFILSFFPPAFFSSIPAESVSSVLLLLSNRRNAKGK</sequence>
<keyword evidence="2" id="KW-1185">Reference proteome</keyword>
<dbReference type="EMBL" id="CM009305">
    <property type="protein sequence ID" value="PNS98490.1"/>
    <property type="molecule type" value="Genomic_DNA"/>
</dbReference>
<protein>
    <submittedName>
        <fullName evidence="1">Uncharacterized protein</fullName>
    </submittedName>
</protein>